<name>A0A6N9TM06_DISTH</name>
<dbReference type="Proteomes" id="UP000469346">
    <property type="component" value="Unassembled WGS sequence"/>
</dbReference>
<dbReference type="InterPro" id="IPR036748">
    <property type="entry name" value="MTH938-like_sf"/>
</dbReference>
<dbReference type="SUPFAM" id="SSF64076">
    <property type="entry name" value="MTH938-like"/>
    <property type="match status" value="1"/>
</dbReference>
<evidence type="ECO:0008006" key="3">
    <source>
        <dbReference type="Google" id="ProtNLM"/>
    </source>
</evidence>
<evidence type="ECO:0000313" key="2">
    <source>
        <dbReference type="Proteomes" id="UP000469346"/>
    </source>
</evidence>
<reference evidence="1 2" key="1">
    <citation type="submission" date="2020-02" db="EMBL/GenBank/DDBJ databases">
        <title>Comparative genomics of sulfur disproportionating microorganisms.</title>
        <authorList>
            <person name="Ward L.M."/>
            <person name="Bertran E."/>
            <person name="Johnston D.T."/>
        </authorList>
    </citation>
    <scope>NUCLEOTIDE SEQUENCE [LARGE SCALE GENOMIC DNA]</scope>
    <source>
        <strain evidence="1 2">DSM 100025</strain>
    </source>
</reference>
<dbReference type="PANTHER" id="PTHR15811">
    <property type="entry name" value="MTH938 DOMAIN-CONTAINING PROTEIN"/>
    <property type="match status" value="1"/>
</dbReference>
<dbReference type="RefSeq" id="WP_163298419.1">
    <property type="nucleotide sequence ID" value="NZ_JAAGRR010000044.1"/>
</dbReference>
<dbReference type="GO" id="GO:0005737">
    <property type="term" value="C:cytoplasm"/>
    <property type="evidence" value="ECO:0007669"/>
    <property type="project" value="TreeGrafter"/>
</dbReference>
<accession>A0A6N9TM06</accession>
<dbReference type="EMBL" id="JAAGRR010000044">
    <property type="protein sequence ID" value="NDY42275.1"/>
    <property type="molecule type" value="Genomic_DNA"/>
</dbReference>
<comment type="caution">
    <text evidence="1">The sequence shown here is derived from an EMBL/GenBank/DDBJ whole genome shotgun (WGS) entry which is preliminary data.</text>
</comment>
<gene>
    <name evidence="1" type="ORF">G3N55_05390</name>
</gene>
<evidence type="ECO:0000313" key="1">
    <source>
        <dbReference type="EMBL" id="NDY42275.1"/>
    </source>
</evidence>
<keyword evidence="2" id="KW-1185">Reference proteome</keyword>
<proteinExistence type="predicted"/>
<dbReference type="PANTHER" id="PTHR15811:SF5">
    <property type="entry name" value="MTH938 DOMAIN-CONTAINING PROTEIN"/>
    <property type="match status" value="1"/>
</dbReference>
<dbReference type="Gene3D" id="3.40.1230.10">
    <property type="entry name" value="MTH938-like"/>
    <property type="match status" value="1"/>
</dbReference>
<sequence>MDEVRVGNYRFGEVEVDGRPFRRDLKIVRGRVREGWWRDRGHAVGEADLVDVIEARPAVLVLGTGASGLMRPDPGLEEALAAREIRLEALPSARAVERFNELCREMGAERVALAIHLTC</sequence>
<protein>
    <recommendedName>
        <fullName evidence="3">Mth938-like domain-containing protein</fullName>
    </recommendedName>
</protein>
<dbReference type="AlphaFoldDB" id="A0A6N9TM06"/>
<organism evidence="1 2">
    <name type="scientific">Dissulfurirhabdus thermomarina</name>
    <dbReference type="NCBI Taxonomy" id="1765737"/>
    <lineage>
        <taxon>Bacteria</taxon>
        <taxon>Deltaproteobacteria</taxon>
        <taxon>Dissulfurirhabdaceae</taxon>
        <taxon>Dissulfurirhabdus</taxon>
    </lineage>
</organism>
<dbReference type="InterPro" id="IPR007523">
    <property type="entry name" value="NDUFAF3/AAMDC"/>
</dbReference>
<dbReference type="Pfam" id="PF04430">
    <property type="entry name" value="DUF498"/>
    <property type="match status" value="1"/>
</dbReference>